<reference evidence="1" key="1">
    <citation type="submission" date="2023-03" db="EMBL/GenBank/DDBJ databases">
        <title>Chromosome-level genomes of two armyworms, Mythimna separata and Mythimna loreyi, provide insights into the biosynthesis and reception of sex pheromones.</title>
        <authorList>
            <person name="Zhao H."/>
        </authorList>
    </citation>
    <scope>NUCLEOTIDE SEQUENCE</scope>
    <source>
        <strain evidence="1">BeijingLab</strain>
    </source>
</reference>
<accession>A0ACC2Q163</accession>
<comment type="caution">
    <text evidence="1">The sequence shown here is derived from an EMBL/GenBank/DDBJ whole genome shotgun (WGS) entry which is preliminary data.</text>
</comment>
<dbReference type="EMBL" id="CM056806">
    <property type="protein sequence ID" value="KAJ8704822.1"/>
    <property type="molecule type" value="Genomic_DNA"/>
</dbReference>
<keyword evidence="2" id="KW-1185">Reference proteome</keyword>
<protein>
    <submittedName>
        <fullName evidence="1">Uncharacterized protein</fullName>
    </submittedName>
</protein>
<evidence type="ECO:0000313" key="2">
    <source>
        <dbReference type="Proteomes" id="UP001231649"/>
    </source>
</evidence>
<name>A0ACC2Q163_9NEOP</name>
<gene>
    <name evidence="1" type="ORF">PYW08_012142</name>
</gene>
<organism evidence="1 2">
    <name type="scientific">Mythimna loreyi</name>
    <dbReference type="NCBI Taxonomy" id="667449"/>
    <lineage>
        <taxon>Eukaryota</taxon>
        <taxon>Metazoa</taxon>
        <taxon>Ecdysozoa</taxon>
        <taxon>Arthropoda</taxon>
        <taxon>Hexapoda</taxon>
        <taxon>Insecta</taxon>
        <taxon>Pterygota</taxon>
        <taxon>Neoptera</taxon>
        <taxon>Endopterygota</taxon>
        <taxon>Lepidoptera</taxon>
        <taxon>Glossata</taxon>
        <taxon>Ditrysia</taxon>
        <taxon>Noctuoidea</taxon>
        <taxon>Noctuidae</taxon>
        <taxon>Noctuinae</taxon>
        <taxon>Hadenini</taxon>
        <taxon>Mythimna</taxon>
    </lineage>
</organism>
<proteinExistence type="predicted"/>
<dbReference type="Proteomes" id="UP001231649">
    <property type="component" value="Chromosome 30"/>
</dbReference>
<sequence length="335" mass="35956">MYKSVAILFIVFAVTSALPYDPVIRKLDDGLRYQYVQGPDGSLHLVDLWGTVSDLAAAARYNPDMQNVYHLYTRQNPTVSQPIVVGFDALLALTNFDSSKRTIILLHGWLDDVTSEFNRALVPGFLSAEDVNVIVVDWSAGAGSINYFTALANTLPSGVSVARFITWLNTASGASLSKYHVVGHSLGGHQAGIIGRNVGGQIAYITALDAAYPGWANNVHKFTSTDGVYTEAIHTNAGLLGYFNPLAQVDFYPNGGIDMPGCSSQECSHKRSFFYFKESVESGGFTGRRCASVITAVAGNCVLWGSLNMGGLVPKTGQTGIFHLETNAAPPFSQG</sequence>
<evidence type="ECO:0000313" key="1">
    <source>
        <dbReference type="EMBL" id="KAJ8704822.1"/>
    </source>
</evidence>